<dbReference type="Proteomes" id="UP000490386">
    <property type="component" value="Unassembled WGS sequence"/>
</dbReference>
<dbReference type="Pfam" id="PF16822">
    <property type="entry name" value="ALGX"/>
    <property type="match status" value="1"/>
</dbReference>
<protein>
    <recommendedName>
        <fullName evidence="9">AlgX/AlgJ SGNH hydrolase-like domain-containing protein</fullName>
    </recommendedName>
</protein>
<keyword evidence="6" id="KW-0016">Alginate biosynthesis</keyword>
<comment type="subcellular location">
    <subcellularLocation>
        <location evidence="1">Periplasm</location>
    </subcellularLocation>
</comment>
<name>A0A7J5AZJ3_9MICO</name>
<dbReference type="GO" id="GO:0042597">
    <property type="term" value="C:periplasmic space"/>
    <property type="evidence" value="ECO:0007669"/>
    <property type="project" value="UniProtKB-SubCell"/>
</dbReference>
<dbReference type="GO" id="GO:0042121">
    <property type="term" value="P:alginic acid biosynthetic process"/>
    <property type="evidence" value="ECO:0007669"/>
    <property type="project" value="UniProtKB-UniPathway"/>
</dbReference>
<feature type="region of interest" description="Disordered" evidence="7">
    <location>
        <begin position="1"/>
        <end position="22"/>
    </location>
</feature>
<keyword evidence="4" id="KW-0732">Signal</keyword>
<dbReference type="UniPathway" id="UPA00286"/>
<dbReference type="RefSeq" id="WP_151424070.1">
    <property type="nucleotide sequence ID" value="NZ_CANKVH010000003.1"/>
</dbReference>
<sequence>MTAVGPSGVRPDSGFEEPKSETGRLTWAQRWHRVRLIPLILLLIAAIVATVAGYQTRNAIAMEEFVPPAEAPESEATRLPGEQCQPGLVDPVTASPWTGEEREASEAVWNEHIGSDPDAQLFVPGENGWVFWGDTQANNFSQALGRSFLSDEESEEWASYFRTIDEGLSAQGIDFVIQVVPADWSVHPEQLPEWAQELRGPTAFDYLVDAHPELPLVDTRQALRDASEEGAVYAPGNSHWSPFGAAIGWQQLAGCLGAVDAKYQALAPLDYSSVGDMPVISEFEAYGFPTTDTGWGTPVLDQAPPKMQATLNDGSVLEVDAGKGLDMLQLPATTVTEGAQSDLRALIVRDSQGNSAGPTWQTGFAETKQVTSNLGSATEQIPDVLAEAADYQPDVVIFEMTERYLNWIPVLPSE</sequence>
<evidence type="ECO:0000313" key="11">
    <source>
        <dbReference type="Proteomes" id="UP000490386"/>
    </source>
</evidence>
<keyword evidence="8" id="KW-0472">Membrane</keyword>
<evidence type="ECO:0000256" key="7">
    <source>
        <dbReference type="SAM" id="MobiDB-lite"/>
    </source>
</evidence>
<keyword evidence="11" id="KW-1185">Reference proteome</keyword>
<evidence type="ECO:0000256" key="8">
    <source>
        <dbReference type="SAM" id="Phobius"/>
    </source>
</evidence>
<keyword evidence="3" id="KW-0808">Transferase</keyword>
<dbReference type="OrthoDB" id="9760774at2"/>
<keyword evidence="8" id="KW-0812">Transmembrane</keyword>
<organism evidence="10 11">
    <name type="scientific">Pseudoclavibacter terrae</name>
    <dbReference type="NCBI Taxonomy" id="1530195"/>
    <lineage>
        <taxon>Bacteria</taxon>
        <taxon>Bacillati</taxon>
        <taxon>Actinomycetota</taxon>
        <taxon>Actinomycetes</taxon>
        <taxon>Micrococcales</taxon>
        <taxon>Microbacteriaceae</taxon>
        <taxon>Pseudoclavibacter</taxon>
    </lineage>
</organism>
<evidence type="ECO:0000256" key="1">
    <source>
        <dbReference type="ARBA" id="ARBA00004418"/>
    </source>
</evidence>
<keyword evidence="8" id="KW-1133">Transmembrane helix</keyword>
<dbReference type="EMBL" id="WBJX01000004">
    <property type="protein sequence ID" value="KAB1637017.1"/>
    <property type="molecule type" value="Genomic_DNA"/>
</dbReference>
<proteinExistence type="predicted"/>
<evidence type="ECO:0000256" key="5">
    <source>
        <dbReference type="ARBA" id="ARBA00022764"/>
    </source>
</evidence>
<comment type="pathway">
    <text evidence="2">Glycan biosynthesis; alginate biosynthesis.</text>
</comment>
<comment type="caution">
    <text evidence="10">The sequence shown here is derived from an EMBL/GenBank/DDBJ whole genome shotgun (WGS) entry which is preliminary data.</text>
</comment>
<dbReference type="InterPro" id="IPR031811">
    <property type="entry name" value="ALGX/ALGJ_SGNH-like"/>
</dbReference>
<evidence type="ECO:0000259" key="9">
    <source>
        <dbReference type="Pfam" id="PF16822"/>
    </source>
</evidence>
<keyword evidence="5" id="KW-0574">Periplasm</keyword>
<evidence type="ECO:0000256" key="3">
    <source>
        <dbReference type="ARBA" id="ARBA00022679"/>
    </source>
</evidence>
<evidence type="ECO:0000256" key="2">
    <source>
        <dbReference type="ARBA" id="ARBA00005182"/>
    </source>
</evidence>
<dbReference type="GO" id="GO:0016740">
    <property type="term" value="F:transferase activity"/>
    <property type="evidence" value="ECO:0007669"/>
    <property type="project" value="UniProtKB-KW"/>
</dbReference>
<accession>A0A7J5AZJ3</accession>
<evidence type="ECO:0000313" key="10">
    <source>
        <dbReference type="EMBL" id="KAB1637017.1"/>
    </source>
</evidence>
<reference evidence="10 11" key="1">
    <citation type="submission" date="2019-09" db="EMBL/GenBank/DDBJ databases">
        <title>Phylogeny of genus Pseudoclavibacter and closely related genus.</title>
        <authorList>
            <person name="Li Y."/>
        </authorList>
    </citation>
    <scope>NUCLEOTIDE SEQUENCE [LARGE SCALE GENOMIC DNA]</scope>
    <source>
        <strain evidence="10 11">THG-MD12</strain>
    </source>
</reference>
<gene>
    <name evidence="10" type="ORF">F8O03_11965</name>
</gene>
<evidence type="ECO:0000256" key="4">
    <source>
        <dbReference type="ARBA" id="ARBA00022729"/>
    </source>
</evidence>
<feature type="transmembrane region" description="Helical" evidence="8">
    <location>
        <begin position="34"/>
        <end position="54"/>
    </location>
</feature>
<feature type="domain" description="AlgX/AlgJ SGNH hydrolase-like" evidence="9">
    <location>
        <begin position="123"/>
        <end position="268"/>
    </location>
</feature>
<evidence type="ECO:0000256" key="6">
    <source>
        <dbReference type="ARBA" id="ARBA00022841"/>
    </source>
</evidence>
<dbReference type="AlphaFoldDB" id="A0A7J5AZJ3"/>